<dbReference type="AlphaFoldDB" id="A0A9Q0FXJ7"/>
<dbReference type="GO" id="GO:0035251">
    <property type="term" value="F:UDP-glucosyltransferase activity"/>
    <property type="evidence" value="ECO:0007669"/>
    <property type="project" value="InterPro"/>
</dbReference>
<evidence type="ECO:0000313" key="2">
    <source>
        <dbReference type="EMBL" id="KAJ4839733.1"/>
    </source>
</evidence>
<gene>
    <name evidence="2" type="ORF">Tsubulata_026659</name>
</gene>
<comment type="similarity">
    <text evidence="1">Belongs to the UDP-glycosyltransferase family.</text>
</comment>
<feature type="non-terminal residue" evidence="2">
    <location>
        <position position="1"/>
    </location>
</feature>
<keyword evidence="3" id="KW-1185">Reference proteome</keyword>
<dbReference type="SUPFAM" id="SSF53756">
    <property type="entry name" value="UDP-Glycosyltransferase/glycogen phosphorylase"/>
    <property type="match status" value="1"/>
</dbReference>
<dbReference type="PANTHER" id="PTHR48048">
    <property type="entry name" value="GLYCOSYLTRANSFERASE"/>
    <property type="match status" value="1"/>
</dbReference>
<dbReference type="EMBL" id="JAKUCV010003210">
    <property type="protein sequence ID" value="KAJ4839733.1"/>
    <property type="molecule type" value="Genomic_DNA"/>
</dbReference>
<evidence type="ECO:0000313" key="3">
    <source>
        <dbReference type="Proteomes" id="UP001141552"/>
    </source>
</evidence>
<dbReference type="OrthoDB" id="5835829at2759"/>
<dbReference type="PANTHER" id="PTHR48048:SF45">
    <property type="entry name" value="GLYCOSYLTRANSFERASE"/>
    <property type="match status" value="1"/>
</dbReference>
<feature type="non-terminal residue" evidence="2">
    <location>
        <position position="180"/>
    </location>
</feature>
<reference evidence="2" key="1">
    <citation type="submission" date="2022-02" db="EMBL/GenBank/DDBJ databases">
        <authorList>
            <person name="Henning P.M."/>
            <person name="McCubbin A.G."/>
            <person name="Shore J.S."/>
        </authorList>
    </citation>
    <scope>NUCLEOTIDE SEQUENCE</scope>
    <source>
        <strain evidence="2">F60SS</strain>
        <tissue evidence="2">Leaves</tissue>
    </source>
</reference>
<reference evidence="2" key="2">
    <citation type="journal article" date="2023" name="Plants (Basel)">
        <title>Annotation of the Turnera subulata (Passifloraceae) Draft Genome Reveals the S-Locus Evolved after the Divergence of Turneroideae from Passifloroideae in a Stepwise Manner.</title>
        <authorList>
            <person name="Henning P.M."/>
            <person name="Roalson E.H."/>
            <person name="Mir W."/>
            <person name="McCubbin A.G."/>
            <person name="Shore J.S."/>
        </authorList>
    </citation>
    <scope>NUCLEOTIDE SEQUENCE</scope>
    <source>
        <strain evidence="2">F60SS</strain>
    </source>
</reference>
<evidence type="ECO:0000256" key="1">
    <source>
        <dbReference type="ARBA" id="ARBA00009995"/>
    </source>
</evidence>
<dbReference type="Proteomes" id="UP001141552">
    <property type="component" value="Unassembled WGS sequence"/>
</dbReference>
<protein>
    <submittedName>
        <fullName evidence="2">Uncharacterized protein</fullName>
    </submittedName>
</protein>
<dbReference type="InterPro" id="IPR050481">
    <property type="entry name" value="UDP-glycosyltransf_plant"/>
</dbReference>
<name>A0A9Q0FXJ7_9ROSI</name>
<proteinExistence type="inferred from homology"/>
<organism evidence="2 3">
    <name type="scientific">Turnera subulata</name>
    <dbReference type="NCBI Taxonomy" id="218843"/>
    <lineage>
        <taxon>Eukaryota</taxon>
        <taxon>Viridiplantae</taxon>
        <taxon>Streptophyta</taxon>
        <taxon>Embryophyta</taxon>
        <taxon>Tracheophyta</taxon>
        <taxon>Spermatophyta</taxon>
        <taxon>Magnoliopsida</taxon>
        <taxon>eudicotyledons</taxon>
        <taxon>Gunneridae</taxon>
        <taxon>Pentapetalae</taxon>
        <taxon>rosids</taxon>
        <taxon>fabids</taxon>
        <taxon>Malpighiales</taxon>
        <taxon>Passifloraceae</taxon>
        <taxon>Turnera</taxon>
    </lineage>
</organism>
<comment type="caution">
    <text evidence="2">The sequence shown here is derived from an EMBL/GenBank/DDBJ whole genome shotgun (WGS) entry which is preliminary data.</text>
</comment>
<sequence>VELIFIPIAAAGHIVSTVELAKLLIDRDERLSIHPPHEVTSSQLQQLRFIQPGLEPDPSLDPRKHFTSIIENNKQQVKETVSKISSSSGGSSPKLAGFVLDVMCTPMIDVANEFGVPSYIYCGAAFLGMIFHEQDLHDEQGTEPTEFEELVLPSLENPLPAPKSLPSPFLYKEGIQMVLN</sequence>
<dbReference type="Gene3D" id="3.40.50.2000">
    <property type="entry name" value="Glycogen Phosphorylase B"/>
    <property type="match status" value="1"/>
</dbReference>
<accession>A0A9Q0FXJ7</accession>